<keyword evidence="3" id="KW-0206">Cytoskeleton</keyword>
<feature type="compositionally biased region" description="Polar residues" evidence="5">
    <location>
        <begin position="337"/>
        <end position="358"/>
    </location>
</feature>
<dbReference type="InterPro" id="IPR024957">
    <property type="entry name" value="Cep57_MT-bd_dom"/>
</dbReference>
<dbReference type="InterPro" id="IPR025925">
    <property type="entry name" value="PPC89_CLD"/>
</dbReference>
<dbReference type="PANTHER" id="PTHR19336">
    <property type="entry name" value="UNCHARACTERIZED DUF1167"/>
    <property type="match status" value="1"/>
</dbReference>
<reference evidence="8 9" key="1">
    <citation type="submission" date="2014-02" db="EMBL/GenBank/DDBJ databases">
        <title>Transposable element dynamics among asymbiotic and ectomycorrhizal Amanita fungi.</title>
        <authorList>
            <consortium name="DOE Joint Genome Institute"/>
            <person name="Hess J."/>
            <person name="Skrede I."/>
            <person name="Wolfe B."/>
            <person name="LaButti K."/>
            <person name="Ohm R.A."/>
            <person name="Grigoriev I.V."/>
            <person name="Pringle A."/>
        </authorList>
    </citation>
    <scope>NUCLEOTIDE SEQUENCE [LARGE SCALE GENOMIC DNA]</scope>
    <source>
        <strain evidence="8 9">SKay4041</strain>
    </source>
</reference>
<dbReference type="Pfam" id="PF06657">
    <property type="entry name" value="Cep57_MT_bd"/>
    <property type="match status" value="1"/>
</dbReference>
<keyword evidence="9" id="KW-1185">Reference proteome</keyword>
<feature type="region of interest" description="Disordered" evidence="5">
    <location>
        <begin position="327"/>
        <end position="426"/>
    </location>
</feature>
<dbReference type="STRING" id="703135.A0A2A9NY39"/>
<sequence>MLDITIPEDELEHDRILLEQNLQLQHTDYSFRLSSADGDNYVDFGVRDTQDDIEDEVEYPRHNSGPSAHVEYIYDHRGRVDAYSNDEDTHSQLHAWSYRSGDDDDEGIYAYGGGTVSSSGHHASAVTLSAGLGGGRTRRRGEGTVADASGSGAEYDPDRPLDAMMAGVEKLSMFDCNSTDYHKSKLSGQNITFDPLVVDSTAELDRVLQSGYQQPPTLHPRDKSQSQRSVRVRSPPHSSSTSIDTDNDNANTTITSRPKLSDALRRVSFSPKRPRSPLGTQAQPSHVRIPSSPLARVTTNSNSADLTQRELDGTARARKLARHPLSSVHPHLHGHSSPKTYSQPQVLVQQPTPSLSKSARQRATESTRERDREARRARHYRPHKDEDRNREFDTDIVARPSSAPPASPSVPSTSRHVPNHRQATPLRKSSLKMPVVGTPRFPKVHLPDVTGLTNAVESPAKMPFGEGPYLGMSALRADETAVKEVEARLIKTLNTVQSRIEHLEEENGVSRRRVRELEYELEECKREVVRERTRLLEETAELSGVIQAVNLSRTMGNIRRTVKGKGKARDATTTAQRMVQQATMAVSAAEERYREAVEEKKALEALIASLRSHLTRLTSELSEHQALLMELRSQREQDAETLRNKLSEVDNLKHEVERLAGEVEVLRGVVEEGLRERRKVGNSREIKVDALLGHQDHGSSIDEGDINAIGPVHRPTVSDASNGEGDDSDEESQLDHNANTNDDDPWSIDGSSKANTTNNPNPNVNGTLGGDLRSGLIDRTIRIDRASLGSSAPQLAMSTMSNRSILTTRTNAARANISVGENRGLGDDDHLDATEVNDLIGDEDCSRIEAEIEERRSVRSFEVSQISISPRHLRTDQDHNNASPLASPSSRPRQNMVERMTVEDVASSDEEEHEKIRYTKSARQVPMTPSQVPPRTSAPTPYHAMAGAGVVPQRQAGHRLARQNTERGGAKDTHVYYARTPETPFPQIRGEHLEKLFFSAPEHDARTCTACVRRRCSRPANAHVLRGASNAEDELERCTGSGGEDDSLGQWLPSRYERFLRKGKQRERQRASSGDDDEGFAEGSPEDEHTQTNRGKKGKERAIDFEEVREMARQSSRMGLPPQTIVTRVIRELEDDFTHYKSIYVELADHYKEMNATSDVRRRNILAQHLKEVVDILEQKGDQIASLYETLSFKDKLVTESIIPTKSSSAGSWGRKALWSKKPLTSIATAPVAGTSSNSTGRGMK</sequence>
<dbReference type="GO" id="GO:0008017">
    <property type="term" value="F:microtubule binding"/>
    <property type="evidence" value="ECO:0007669"/>
    <property type="project" value="InterPro"/>
</dbReference>
<dbReference type="AlphaFoldDB" id="A0A2A9NY39"/>
<comment type="subcellular location">
    <subcellularLocation>
        <location evidence="1">Cytoplasm</location>
        <location evidence="1">Cytoskeleton</location>
        <location evidence="1">Microtubule organizing center</location>
    </subcellularLocation>
</comment>
<evidence type="ECO:0000313" key="9">
    <source>
        <dbReference type="Proteomes" id="UP000242287"/>
    </source>
</evidence>
<dbReference type="Proteomes" id="UP000242287">
    <property type="component" value="Unassembled WGS sequence"/>
</dbReference>
<evidence type="ECO:0000259" key="6">
    <source>
        <dbReference type="Pfam" id="PF06657"/>
    </source>
</evidence>
<evidence type="ECO:0008006" key="10">
    <source>
        <dbReference type="Google" id="ProtNLM"/>
    </source>
</evidence>
<dbReference type="InterPro" id="IPR051756">
    <property type="entry name" value="Centrosomal_MT-associated"/>
</dbReference>
<feature type="region of interest" description="Disordered" evidence="5">
    <location>
        <begin position="1029"/>
        <end position="1050"/>
    </location>
</feature>
<dbReference type="OrthoDB" id="76453at2759"/>
<feature type="compositionally biased region" description="Low complexity" evidence="5">
    <location>
        <begin position="882"/>
        <end position="893"/>
    </location>
</feature>
<evidence type="ECO:0000256" key="2">
    <source>
        <dbReference type="ARBA" id="ARBA00022490"/>
    </source>
</evidence>
<accession>A0A2A9NY39</accession>
<feature type="domain" description="Cep57 centrosome microtubule-binding" evidence="6">
    <location>
        <begin position="1115"/>
        <end position="1189"/>
    </location>
</feature>
<feature type="region of interest" description="Disordered" evidence="5">
    <location>
        <begin position="1062"/>
        <end position="1104"/>
    </location>
</feature>
<feature type="compositionally biased region" description="Basic and acidic residues" evidence="5">
    <location>
        <begin position="383"/>
        <end position="393"/>
    </location>
</feature>
<feature type="compositionally biased region" description="Low complexity" evidence="5">
    <location>
        <begin position="755"/>
        <end position="765"/>
    </location>
</feature>
<feature type="region of interest" description="Disordered" evidence="5">
    <location>
        <begin position="211"/>
        <end position="309"/>
    </location>
</feature>
<dbReference type="Pfam" id="PF14197">
    <property type="entry name" value="Cep57_CLD_2"/>
    <property type="match status" value="1"/>
</dbReference>
<evidence type="ECO:0000259" key="7">
    <source>
        <dbReference type="Pfam" id="PF14197"/>
    </source>
</evidence>
<evidence type="ECO:0000256" key="3">
    <source>
        <dbReference type="ARBA" id="ARBA00023212"/>
    </source>
</evidence>
<feature type="coiled-coil region" evidence="4">
    <location>
        <begin position="486"/>
        <end position="541"/>
    </location>
</feature>
<feature type="region of interest" description="Disordered" evidence="5">
    <location>
        <begin position="695"/>
        <end position="771"/>
    </location>
</feature>
<keyword evidence="4" id="KW-0175">Coiled coil</keyword>
<feature type="region of interest" description="Disordered" evidence="5">
    <location>
        <begin position="870"/>
        <end position="897"/>
    </location>
</feature>
<feature type="compositionally biased region" description="Low complexity" evidence="5">
    <location>
        <begin position="226"/>
        <end position="256"/>
    </location>
</feature>
<feature type="region of interest" description="Disordered" evidence="5">
    <location>
        <begin position="130"/>
        <end position="159"/>
    </location>
</feature>
<evidence type="ECO:0000313" key="8">
    <source>
        <dbReference type="EMBL" id="PFH53357.1"/>
    </source>
</evidence>
<evidence type="ECO:0000256" key="4">
    <source>
        <dbReference type="SAM" id="Coils"/>
    </source>
</evidence>
<feature type="domain" description="PPC89 centrosome localisation" evidence="7">
    <location>
        <begin position="603"/>
        <end position="671"/>
    </location>
</feature>
<feature type="compositionally biased region" description="Basic and acidic residues" evidence="5">
    <location>
        <begin position="362"/>
        <end position="374"/>
    </location>
</feature>
<gene>
    <name evidence="8" type="ORF">AMATHDRAFT_1416</name>
</gene>
<name>A0A2A9NY39_9AGAR</name>
<feature type="coiled-coil region" evidence="4">
    <location>
        <begin position="579"/>
        <end position="669"/>
    </location>
</feature>
<dbReference type="EMBL" id="KZ301974">
    <property type="protein sequence ID" value="PFH53357.1"/>
    <property type="molecule type" value="Genomic_DNA"/>
</dbReference>
<keyword evidence="2" id="KW-0963">Cytoplasm</keyword>
<evidence type="ECO:0000256" key="5">
    <source>
        <dbReference type="SAM" id="MobiDB-lite"/>
    </source>
</evidence>
<feature type="compositionally biased region" description="Polar residues" evidence="5">
    <location>
        <begin position="297"/>
        <end position="306"/>
    </location>
</feature>
<protein>
    <recommendedName>
        <fullName evidence="10">Cep57 centrosome microtubule-binding domain-containing protein</fullName>
    </recommendedName>
</protein>
<organism evidence="8 9">
    <name type="scientific">Amanita thiersii Skay4041</name>
    <dbReference type="NCBI Taxonomy" id="703135"/>
    <lineage>
        <taxon>Eukaryota</taxon>
        <taxon>Fungi</taxon>
        <taxon>Dikarya</taxon>
        <taxon>Basidiomycota</taxon>
        <taxon>Agaricomycotina</taxon>
        <taxon>Agaricomycetes</taxon>
        <taxon>Agaricomycetidae</taxon>
        <taxon>Agaricales</taxon>
        <taxon>Pluteineae</taxon>
        <taxon>Amanitaceae</taxon>
        <taxon>Amanita</taxon>
    </lineage>
</organism>
<dbReference type="GO" id="GO:0005815">
    <property type="term" value="C:microtubule organizing center"/>
    <property type="evidence" value="ECO:0007669"/>
    <property type="project" value="UniProtKB-SubCell"/>
</dbReference>
<proteinExistence type="predicted"/>
<evidence type="ECO:0000256" key="1">
    <source>
        <dbReference type="ARBA" id="ARBA00004267"/>
    </source>
</evidence>
<dbReference type="PANTHER" id="PTHR19336:SF9">
    <property type="entry name" value="SPINDLE POLE BODY PROTEIN PPC89"/>
    <property type="match status" value="1"/>
</dbReference>